<dbReference type="PROSITE" id="PS50110">
    <property type="entry name" value="RESPONSE_REGULATORY"/>
    <property type="match status" value="1"/>
</dbReference>
<dbReference type="InterPro" id="IPR001789">
    <property type="entry name" value="Sig_transdc_resp-reg_receiver"/>
</dbReference>
<evidence type="ECO:0000256" key="6">
    <source>
        <dbReference type="PROSITE-ProRule" id="PRU00169"/>
    </source>
</evidence>
<dbReference type="GO" id="GO:0005829">
    <property type="term" value="C:cytosol"/>
    <property type="evidence" value="ECO:0007669"/>
    <property type="project" value="TreeGrafter"/>
</dbReference>
<dbReference type="Proteomes" id="UP000215027">
    <property type="component" value="Chromosome I"/>
</dbReference>
<accession>A0A160SYY6</accession>
<dbReference type="SMART" id="SM00862">
    <property type="entry name" value="Trans_reg_C"/>
    <property type="match status" value="1"/>
</dbReference>
<dbReference type="SMART" id="SM00448">
    <property type="entry name" value="REC"/>
    <property type="match status" value="1"/>
</dbReference>
<dbReference type="PROSITE" id="PS51755">
    <property type="entry name" value="OMPR_PHOB"/>
    <property type="match status" value="1"/>
</dbReference>
<name>A0A160SYY6_9CHLR</name>
<dbReference type="GO" id="GO:0006355">
    <property type="term" value="P:regulation of DNA-templated transcription"/>
    <property type="evidence" value="ECO:0007669"/>
    <property type="project" value="InterPro"/>
</dbReference>
<dbReference type="GO" id="GO:0000976">
    <property type="term" value="F:transcription cis-regulatory region binding"/>
    <property type="evidence" value="ECO:0007669"/>
    <property type="project" value="TreeGrafter"/>
</dbReference>
<dbReference type="PANTHER" id="PTHR48111:SF1">
    <property type="entry name" value="TWO-COMPONENT RESPONSE REGULATOR ORR33"/>
    <property type="match status" value="1"/>
</dbReference>
<evidence type="ECO:0000259" key="9">
    <source>
        <dbReference type="PROSITE" id="PS51755"/>
    </source>
</evidence>
<dbReference type="PANTHER" id="PTHR48111">
    <property type="entry name" value="REGULATOR OF RPOS"/>
    <property type="match status" value="1"/>
</dbReference>
<dbReference type="GO" id="GO:0000156">
    <property type="term" value="F:phosphorelay response regulator activity"/>
    <property type="evidence" value="ECO:0007669"/>
    <property type="project" value="TreeGrafter"/>
</dbReference>
<evidence type="ECO:0000313" key="11">
    <source>
        <dbReference type="Proteomes" id="UP000215027"/>
    </source>
</evidence>
<dbReference type="Pfam" id="PF00486">
    <property type="entry name" value="Trans_reg_C"/>
    <property type="match status" value="1"/>
</dbReference>
<feature type="domain" description="Response regulatory" evidence="8">
    <location>
        <begin position="6"/>
        <end position="116"/>
    </location>
</feature>
<feature type="domain" description="OmpR/PhoB-type" evidence="9">
    <location>
        <begin position="123"/>
        <end position="223"/>
    </location>
</feature>
<dbReference type="SUPFAM" id="SSF46894">
    <property type="entry name" value="C-terminal effector domain of the bipartite response regulators"/>
    <property type="match status" value="1"/>
</dbReference>
<feature type="DNA-binding region" description="OmpR/PhoB-type" evidence="7">
    <location>
        <begin position="123"/>
        <end position="223"/>
    </location>
</feature>
<dbReference type="InterPro" id="IPR036388">
    <property type="entry name" value="WH-like_DNA-bd_sf"/>
</dbReference>
<protein>
    <submittedName>
        <fullName evidence="10">Response regulator</fullName>
    </submittedName>
</protein>
<evidence type="ECO:0000256" key="7">
    <source>
        <dbReference type="PROSITE-ProRule" id="PRU01091"/>
    </source>
</evidence>
<evidence type="ECO:0000256" key="2">
    <source>
        <dbReference type="ARBA" id="ARBA00023012"/>
    </source>
</evidence>
<dbReference type="InterPro" id="IPR039420">
    <property type="entry name" value="WalR-like"/>
</dbReference>
<dbReference type="InterPro" id="IPR016032">
    <property type="entry name" value="Sig_transdc_resp-reg_C-effctor"/>
</dbReference>
<keyword evidence="11" id="KW-1185">Reference proteome</keyword>
<proteinExistence type="predicted"/>
<keyword evidence="1 6" id="KW-0597">Phosphoprotein</keyword>
<dbReference type="Gene3D" id="6.10.250.690">
    <property type="match status" value="1"/>
</dbReference>
<keyword evidence="2" id="KW-0902">Two-component regulatory system</keyword>
<dbReference type="Gene3D" id="3.40.50.2300">
    <property type="match status" value="1"/>
</dbReference>
<keyword evidence="5" id="KW-0804">Transcription</keyword>
<gene>
    <name evidence="10" type="ORF">CFX0092_A0331</name>
</gene>
<dbReference type="GO" id="GO:0032993">
    <property type="term" value="C:protein-DNA complex"/>
    <property type="evidence" value="ECO:0007669"/>
    <property type="project" value="TreeGrafter"/>
</dbReference>
<dbReference type="CDD" id="cd00383">
    <property type="entry name" value="trans_reg_C"/>
    <property type="match status" value="1"/>
</dbReference>
<evidence type="ECO:0000256" key="4">
    <source>
        <dbReference type="ARBA" id="ARBA00023125"/>
    </source>
</evidence>
<evidence type="ECO:0000256" key="3">
    <source>
        <dbReference type="ARBA" id="ARBA00023015"/>
    </source>
</evidence>
<dbReference type="SUPFAM" id="SSF52172">
    <property type="entry name" value="CheY-like"/>
    <property type="match status" value="1"/>
</dbReference>
<reference evidence="10" key="1">
    <citation type="submission" date="2016-01" db="EMBL/GenBank/DDBJ databases">
        <authorList>
            <person name="Mcilroy J.S."/>
            <person name="Karst M S."/>
            <person name="Albertsen M."/>
        </authorList>
    </citation>
    <scope>NUCLEOTIDE SEQUENCE</scope>
    <source>
        <strain evidence="10">Cfx-K</strain>
    </source>
</reference>
<dbReference type="AlphaFoldDB" id="A0A160SYY6"/>
<evidence type="ECO:0000256" key="5">
    <source>
        <dbReference type="ARBA" id="ARBA00023163"/>
    </source>
</evidence>
<keyword evidence="4 7" id="KW-0238">DNA-binding</keyword>
<evidence type="ECO:0000259" key="8">
    <source>
        <dbReference type="PROSITE" id="PS50110"/>
    </source>
</evidence>
<keyword evidence="3" id="KW-0805">Transcription regulation</keyword>
<sequence>MGTSPLILLVEGQSIGRDSLATMLAKANYDILIVRSGTEALAWLGDHHPDLIIFDASTMRSNGVRNCRRLRRVAEHTPIIHSRSTGEEEDRAAGADVYLERPFSPRKLLNRVRALLPADTQKEEIVRYGNMTLFRTKRSVDVIGKGEFALTPKLASLLEQFIRHPNELLTRRQLMLWVWQTDFIGDTRTLDVHIRWVRECIEVDPSHPQLLTTVRGQGYLLRIEPPKTNSDKAHPVEPS</sequence>
<dbReference type="InterPro" id="IPR001867">
    <property type="entry name" value="OmpR/PhoB-type_DNA-bd"/>
</dbReference>
<dbReference type="KEGG" id="pbf:CFX0092_A0331"/>
<dbReference type="Pfam" id="PF00072">
    <property type="entry name" value="Response_reg"/>
    <property type="match status" value="1"/>
</dbReference>
<evidence type="ECO:0000256" key="1">
    <source>
        <dbReference type="ARBA" id="ARBA00022553"/>
    </source>
</evidence>
<dbReference type="Gene3D" id="1.10.10.10">
    <property type="entry name" value="Winged helix-like DNA-binding domain superfamily/Winged helix DNA-binding domain"/>
    <property type="match status" value="1"/>
</dbReference>
<evidence type="ECO:0000313" key="10">
    <source>
        <dbReference type="EMBL" id="CUS02212.2"/>
    </source>
</evidence>
<organism evidence="10 11">
    <name type="scientific">Candidatus Promineifilum breve</name>
    <dbReference type="NCBI Taxonomy" id="1806508"/>
    <lineage>
        <taxon>Bacteria</taxon>
        <taxon>Bacillati</taxon>
        <taxon>Chloroflexota</taxon>
        <taxon>Ardenticatenia</taxon>
        <taxon>Candidatus Promineifilales</taxon>
        <taxon>Candidatus Promineifilaceae</taxon>
        <taxon>Candidatus Promineifilum</taxon>
    </lineage>
</organism>
<feature type="modified residue" description="4-aspartylphosphate" evidence="6">
    <location>
        <position position="55"/>
    </location>
</feature>
<dbReference type="EMBL" id="LN890655">
    <property type="protein sequence ID" value="CUS02212.2"/>
    <property type="molecule type" value="Genomic_DNA"/>
</dbReference>
<dbReference type="InterPro" id="IPR011006">
    <property type="entry name" value="CheY-like_superfamily"/>
</dbReference>